<evidence type="ECO:0000313" key="3">
    <source>
        <dbReference type="Proteomes" id="UP000050761"/>
    </source>
</evidence>
<keyword evidence="3" id="KW-1185">Reference proteome</keyword>
<keyword evidence="1" id="KW-0732">Signal</keyword>
<dbReference type="WBParaSite" id="HPBE_0001864901-mRNA-1">
    <property type="protein sequence ID" value="HPBE_0001864901-mRNA-1"/>
    <property type="gene ID" value="HPBE_0001864901"/>
</dbReference>
<sequence length="155" mass="17591">MHFVTVLFIIPALVTAHEMCYRGNAKSYSYTYNKGEELEVHHKRALEAIRQAFANTKGVDQTDNPFARIPVEYIGDPFILELKELEATLSGQNRVTVKELIGYDTKQFKKAWVTYIVNDNPSGGYPKIVLAQNGAFKRVEDSCIPLFSPDSRLYV</sequence>
<proteinExistence type="predicted"/>
<evidence type="ECO:0000313" key="4">
    <source>
        <dbReference type="WBParaSite" id="HPBE_0001864901-mRNA-1"/>
    </source>
</evidence>
<feature type="signal peptide" evidence="1">
    <location>
        <begin position="1"/>
        <end position="16"/>
    </location>
</feature>
<dbReference type="Proteomes" id="UP000050761">
    <property type="component" value="Unassembled WGS sequence"/>
</dbReference>
<protein>
    <submittedName>
        <fullName evidence="2 4">Uncharacterized protein</fullName>
    </submittedName>
</protein>
<reference evidence="4" key="2">
    <citation type="submission" date="2019-09" db="UniProtKB">
        <authorList>
            <consortium name="WormBaseParasite"/>
        </authorList>
    </citation>
    <scope>IDENTIFICATION</scope>
</reference>
<accession>A0A3P8ADK9</accession>
<dbReference type="AlphaFoldDB" id="A0A183G9M5"/>
<name>A0A183G9M5_HELPZ</name>
<feature type="chain" id="PRO_5044551932" evidence="1">
    <location>
        <begin position="17"/>
        <end position="155"/>
    </location>
</feature>
<evidence type="ECO:0000313" key="2">
    <source>
        <dbReference type="EMBL" id="VDP12417.1"/>
    </source>
</evidence>
<dbReference type="EMBL" id="UZAH01030826">
    <property type="protein sequence ID" value="VDP12417.1"/>
    <property type="molecule type" value="Genomic_DNA"/>
</dbReference>
<organism evidence="3 4">
    <name type="scientific">Heligmosomoides polygyrus</name>
    <name type="common">Parasitic roundworm</name>
    <dbReference type="NCBI Taxonomy" id="6339"/>
    <lineage>
        <taxon>Eukaryota</taxon>
        <taxon>Metazoa</taxon>
        <taxon>Ecdysozoa</taxon>
        <taxon>Nematoda</taxon>
        <taxon>Chromadorea</taxon>
        <taxon>Rhabditida</taxon>
        <taxon>Rhabditina</taxon>
        <taxon>Rhabditomorpha</taxon>
        <taxon>Strongyloidea</taxon>
        <taxon>Heligmosomidae</taxon>
        <taxon>Heligmosomoides</taxon>
    </lineage>
</organism>
<gene>
    <name evidence="2" type="ORF">HPBE_LOCUS18648</name>
</gene>
<accession>A0A183G9M5</accession>
<reference evidence="2 3" key="1">
    <citation type="submission" date="2018-11" db="EMBL/GenBank/DDBJ databases">
        <authorList>
            <consortium name="Pathogen Informatics"/>
        </authorList>
    </citation>
    <scope>NUCLEOTIDE SEQUENCE [LARGE SCALE GENOMIC DNA]</scope>
</reference>
<evidence type="ECO:0000256" key="1">
    <source>
        <dbReference type="SAM" id="SignalP"/>
    </source>
</evidence>